<evidence type="ECO:0000313" key="3">
    <source>
        <dbReference type="Proteomes" id="UP001497482"/>
    </source>
</evidence>
<dbReference type="Proteomes" id="UP001497482">
    <property type="component" value="Chromosome 17"/>
</dbReference>
<protein>
    <submittedName>
        <fullName evidence="2">Uncharacterized protein</fullName>
    </submittedName>
</protein>
<evidence type="ECO:0000313" key="2">
    <source>
        <dbReference type="EMBL" id="CAL1585356.1"/>
    </source>
</evidence>
<proteinExistence type="predicted"/>
<evidence type="ECO:0000256" key="1">
    <source>
        <dbReference type="SAM" id="MobiDB-lite"/>
    </source>
</evidence>
<feature type="region of interest" description="Disordered" evidence="1">
    <location>
        <begin position="68"/>
        <end position="94"/>
    </location>
</feature>
<dbReference type="AlphaFoldDB" id="A0AAV2KAM1"/>
<keyword evidence="3" id="KW-1185">Reference proteome</keyword>
<reference evidence="2 3" key="1">
    <citation type="submission" date="2024-04" db="EMBL/GenBank/DDBJ databases">
        <authorList>
            <person name="Waldvogel A.-M."/>
            <person name="Schoenle A."/>
        </authorList>
    </citation>
    <scope>NUCLEOTIDE SEQUENCE [LARGE SCALE GENOMIC DNA]</scope>
</reference>
<organism evidence="2 3">
    <name type="scientific">Knipowitschia caucasica</name>
    <name type="common">Caucasian dwarf goby</name>
    <name type="synonym">Pomatoschistus caucasicus</name>
    <dbReference type="NCBI Taxonomy" id="637954"/>
    <lineage>
        <taxon>Eukaryota</taxon>
        <taxon>Metazoa</taxon>
        <taxon>Chordata</taxon>
        <taxon>Craniata</taxon>
        <taxon>Vertebrata</taxon>
        <taxon>Euteleostomi</taxon>
        <taxon>Actinopterygii</taxon>
        <taxon>Neopterygii</taxon>
        <taxon>Teleostei</taxon>
        <taxon>Neoteleostei</taxon>
        <taxon>Acanthomorphata</taxon>
        <taxon>Gobiaria</taxon>
        <taxon>Gobiiformes</taxon>
        <taxon>Gobioidei</taxon>
        <taxon>Gobiidae</taxon>
        <taxon>Gobiinae</taxon>
        <taxon>Knipowitschia</taxon>
    </lineage>
</organism>
<dbReference type="EMBL" id="OZ035839">
    <property type="protein sequence ID" value="CAL1585356.1"/>
    <property type="molecule type" value="Genomic_DNA"/>
</dbReference>
<sequence>MEVSGGARLKDGSVVLLHRAGCRQFNKQLVLDPLPLIGRVYEEDDEEEFSGAGYSSALRLSPDSQNVISSSSFSRARGAQGPQLSDSSHSVKDSQCSLEYVMGPAASPWIR</sequence>
<gene>
    <name evidence="2" type="ORF">KC01_LOCUS15584</name>
</gene>
<accession>A0AAV2KAM1</accession>
<feature type="compositionally biased region" description="Polar residues" evidence="1">
    <location>
        <begin position="82"/>
        <end position="94"/>
    </location>
</feature>
<name>A0AAV2KAM1_KNICA</name>